<evidence type="ECO:0000313" key="2">
    <source>
        <dbReference type="Proteomes" id="UP000789920"/>
    </source>
</evidence>
<gene>
    <name evidence="1" type="ORF">RPERSI_LOCUS10971</name>
</gene>
<dbReference type="Proteomes" id="UP000789920">
    <property type="component" value="Unassembled WGS sequence"/>
</dbReference>
<sequence length="187" mass="21684">QDRRNLEFIVEKAVNDKYLNSMIFAINGRQNVFYMDNLSFSCNPNEWRSDSLEVEQSWDVSRKTTDNFLTAIENCGFKSTEDFQDLTAQIRNAIGEISKINGAIIQLLGARYECEKNENILESSKDYTREEFLDSIQHDIESLKIISKLNFDRSLRSTFDKLKTTSESVSDENLKAKQLKKISEIEE</sequence>
<accession>A0ACA9PPS0</accession>
<proteinExistence type="predicted"/>
<organism evidence="1 2">
    <name type="scientific">Racocetra persica</name>
    <dbReference type="NCBI Taxonomy" id="160502"/>
    <lineage>
        <taxon>Eukaryota</taxon>
        <taxon>Fungi</taxon>
        <taxon>Fungi incertae sedis</taxon>
        <taxon>Mucoromycota</taxon>
        <taxon>Glomeromycotina</taxon>
        <taxon>Glomeromycetes</taxon>
        <taxon>Diversisporales</taxon>
        <taxon>Gigasporaceae</taxon>
        <taxon>Racocetra</taxon>
    </lineage>
</organism>
<name>A0ACA9PPS0_9GLOM</name>
<comment type="caution">
    <text evidence="1">The sequence shown here is derived from an EMBL/GenBank/DDBJ whole genome shotgun (WGS) entry which is preliminary data.</text>
</comment>
<keyword evidence="2" id="KW-1185">Reference proteome</keyword>
<feature type="non-terminal residue" evidence="1">
    <location>
        <position position="1"/>
    </location>
</feature>
<evidence type="ECO:0000313" key="1">
    <source>
        <dbReference type="EMBL" id="CAG8716950.1"/>
    </source>
</evidence>
<reference evidence="1" key="1">
    <citation type="submission" date="2021-06" db="EMBL/GenBank/DDBJ databases">
        <authorList>
            <person name="Kallberg Y."/>
            <person name="Tangrot J."/>
            <person name="Rosling A."/>
        </authorList>
    </citation>
    <scope>NUCLEOTIDE SEQUENCE</scope>
    <source>
        <strain evidence="1">MA461A</strain>
    </source>
</reference>
<protein>
    <submittedName>
        <fullName evidence="1">33108_t:CDS:1</fullName>
    </submittedName>
</protein>
<dbReference type="EMBL" id="CAJVQC010022207">
    <property type="protein sequence ID" value="CAG8716950.1"/>
    <property type="molecule type" value="Genomic_DNA"/>
</dbReference>